<evidence type="ECO:0000313" key="1">
    <source>
        <dbReference type="EMBL" id="CAI9933505.1"/>
    </source>
</evidence>
<accession>A0AA86TXR5</accession>
<comment type="caution">
    <text evidence="1">The sequence shown here is derived from an EMBL/GenBank/DDBJ whole genome shotgun (WGS) entry which is preliminary data.</text>
</comment>
<name>A0AA86TXR5_9EUKA</name>
<dbReference type="AlphaFoldDB" id="A0AA86TXR5"/>
<reference evidence="2 3" key="2">
    <citation type="submission" date="2024-07" db="EMBL/GenBank/DDBJ databases">
        <authorList>
            <person name="Akdeniz Z."/>
        </authorList>
    </citation>
    <scope>NUCLEOTIDE SEQUENCE [LARGE SCALE GENOMIC DNA]</scope>
</reference>
<dbReference type="EMBL" id="CATOUU010000539">
    <property type="protein sequence ID" value="CAI9933505.1"/>
    <property type="molecule type" value="Genomic_DNA"/>
</dbReference>
<evidence type="ECO:0000313" key="2">
    <source>
        <dbReference type="EMBL" id="CAL6112933.1"/>
    </source>
</evidence>
<dbReference type="EMBL" id="CAXDID020000751">
    <property type="protein sequence ID" value="CAL6112933.1"/>
    <property type="molecule type" value="Genomic_DNA"/>
</dbReference>
<proteinExistence type="predicted"/>
<evidence type="ECO:0000313" key="3">
    <source>
        <dbReference type="Proteomes" id="UP001642409"/>
    </source>
</evidence>
<gene>
    <name evidence="1" type="ORF">HINF_LOCUS21150</name>
    <name evidence="2" type="ORF">HINF_LOCUS77270</name>
</gene>
<sequence length="196" mass="21946">MKQSEIYALLSFTRTVGEEELTVRVGINVAFQTSTVTGSCTETLLSLQIIYTLALFGVFIINQPSFYITIEFKQEYVGQKSTTIAPNRSSILDSLSWKQFVANPFAKLIDPTLTQVTCVLVSIITTAAFASFKFQQAGSSHKTVNWVVLLQSQSTKQICGSYTPRLSIYKLINTPCGILHFSYFVEMIEMRRLPLS</sequence>
<reference evidence="1" key="1">
    <citation type="submission" date="2023-06" db="EMBL/GenBank/DDBJ databases">
        <authorList>
            <person name="Kurt Z."/>
        </authorList>
    </citation>
    <scope>NUCLEOTIDE SEQUENCE</scope>
</reference>
<dbReference type="Proteomes" id="UP001642409">
    <property type="component" value="Unassembled WGS sequence"/>
</dbReference>
<keyword evidence="3" id="KW-1185">Reference proteome</keyword>
<protein>
    <submittedName>
        <fullName evidence="2">Hypothetical_protein</fullName>
    </submittedName>
</protein>
<organism evidence="1">
    <name type="scientific">Hexamita inflata</name>
    <dbReference type="NCBI Taxonomy" id="28002"/>
    <lineage>
        <taxon>Eukaryota</taxon>
        <taxon>Metamonada</taxon>
        <taxon>Diplomonadida</taxon>
        <taxon>Hexamitidae</taxon>
        <taxon>Hexamitinae</taxon>
        <taxon>Hexamita</taxon>
    </lineage>
</organism>